<dbReference type="RefSeq" id="WP_039002184.1">
    <property type="nucleotide sequence ID" value="NZ_CP014327.1"/>
</dbReference>
<dbReference type="OrthoDB" id="9759366at2"/>
<dbReference type="InterPro" id="IPR023057">
    <property type="entry name" value="GlnE"/>
</dbReference>
<evidence type="ECO:0000313" key="10">
    <source>
        <dbReference type="Proteomes" id="UP000070371"/>
    </source>
</evidence>
<keyword evidence="2 9" id="KW-0548">Nucleotidyltransferase</keyword>
<sequence length="927" mass="101919">MTFQNRMTRAPIPFDPDRGIDARAALPDVTGPLGDLIAGAAGCSPYLFSLMCRESHWISPALNGSPEEALALALDDLKALAPDEMAAGLRRGKRRIALLVGLADLAGVWDLAQVTQALTDLADTAVDRAIRTTVTQEARRGKLPGFARDSEEITGGMVALAMGKMGAGELNYSSDIDLICLFDESQYEDDSYFDARTSLIRATRRMATLLSEVTGDGYVFRTDLRLRPDPSSTPVCMAMDPAERYYESMGRTWERAAHIKARPAAGDIEAGEAYLERLVPFVWRKHLDFAAIQDAHDIRLKIRAHNGFTGAITLPEHNMKLGRGGIREIEFFTQTRQLIAGGRDRELRGRGTVAMLGELAKKDWIPSETAKILATHYKDHREVEHRLQMISDAQTHTLPKTEKGFQRLANFMGQGDVSVLKREIRERLEEVHDLTESFFAPTQARAAPEVSAEMKNVMAGWPSYPALRSSRAVHIFERLKPEILSRVMASAYPEQTLRQFDGFLAGLPAGVQLFSLFEANPQLIDLILDISSIAPNLAKYLASNAQVFDAVIGGSFFDAWPGLETLQGDLSVLLAGYSDYESQLDAVRRWMKEWHFRIGVHHLRGLISANEAGQQYADLAQAVLAEVWPVVGVEFERKHGSVPGRGGVVLGMGSLGARRLHAASDLDLIVIYDAQDVEESDGRRPLAVRTYFARLTQAFVTALSAPMAEGRLYEVDMRLRPSGRAGPVATNWAAFKFYQLEEAWVWEHLALTRARPVAGNEALAAEFEVFRAGVLGQNGAADRVIPQVAEMRARISVAKTPQGDNDAKIGEGRLQDVELCAQAVALMAGFTGFSVAEQIQAGNLLPAQKQTLMEAGQLMWQLQAAARLLNEGPLNVEDIGVGGVHFLLRETGCESLDDMRNRLAEAANSAQMVIEDLFGQPKESLDD</sequence>
<evidence type="ECO:0000256" key="2">
    <source>
        <dbReference type="ARBA" id="ARBA00022695"/>
    </source>
</evidence>
<keyword evidence="6" id="KW-0511">Multifunctional enzyme</keyword>
<protein>
    <submittedName>
        <fullName evidence="9">Glutamine-synthetase adenylyltransferase</fullName>
    </submittedName>
</protein>
<dbReference type="AlphaFoldDB" id="A0A126V2I5"/>
<keyword evidence="10" id="KW-1185">Reference proteome</keyword>
<proteinExistence type="predicted"/>
<keyword evidence="3" id="KW-0547">Nucleotide-binding</keyword>
<dbReference type="InterPro" id="IPR013546">
    <property type="entry name" value="PII_UdlTrfase/GS_AdlTrfase"/>
</dbReference>
<evidence type="ECO:0000256" key="5">
    <source>
        <dbReference type="ARBA" id="ARBA00022842"/>
    </source>
</evidence>
<keyword evidence="1 9" id="KW-0808">Transferase</keyword>
<dbReference type="GO" id="GO:0005524">
    <property type="term" value="F:ATP binding"/>
    <property type="evidence" value="ECO:0007669"/>
    <property type="project" value="UniProtKB-KW"/>
</dbReference>
<feature type="domain" description="Glutamate-ammonia ligase adenylyltransferase repeated" evidence="7">
    <location>
        <begin position="41"/>
        <end position="275"/>
    </location>
</feature>
<feature type="domain" description="PII-uridylyltransferase/Glutamine-synthetase adenylyltransferase" evidence="8">
    <location>
        <begin position="302"/>
        <end position="439"/>
    </location>
</feature>
<dbReference type="SUPFAM" id="SSF81593">
    <property type="entry name" value="Nucleotidyltransferase substrate binding subunit/domain"/>
    <property type="match status" value="2"/>
</dbReference>
<keyword evidence="4" id="KW-0067">ATP-binding</keyword>
<dbReference type="Proteomes" id="UP000070371">
    <property type="component" value="Chromosome"/>
</dbReference>
<reference evidence="9 10" key="1">
    <citation type="submission" date="2016-02" db="EMBL/GenBank/DDBJ databases">
        <title>Complete genome sequence of Halocynthiibacter arcticus PAMC 20958t from arctic marine sediment.</title>
        <authorList>
            <person name="Lee Y.M."/>
            <person name="Baek K."/>
            <person name="Lee H.K."/>
            <person name="Shin S.C."/>
        </authorList>
    </citation>
    <scope>NUCLEOTIDE SEQUENCE [LARGE SCALE GENOMIC DNA]</scope>
    <source>
        <strain evidence="9">PAMC 20958</strain>
    </source>
</reference>
<evidence type="ECO:0000256" key="1">
    <source>
        <dbReference type="ARBA" id="ARBA00022679"/>
    </source>
</evidence>
<gene>
    <name evidence="9" type="ORF">RC74_15585</name>
</gene>
<dbReference type="GO" id="GO:0005829">
    <property type="term" value="C:cytosol"/>
    <property type="evidence" value="ECO:0007669"/>
    <property type="project" value="TreeGrafter"/>
</dbReference>
<evidence type="ECO:0000256" key="6">
    <source>
        <dbReference type="ARBA" id="ARBA00023268"/>
    </source>
</evidence>
<keyword evidence="5" id="KW-0460">Magnesium</keyword>
<evidence type="ECO:0000259" key="8">
    <source>
        <dbReference type="Pfam" id="PF08335"/>
    </source>
</evidence>
<dbReference type="InterPro" id="IPR005190">
    <property type="entry name" value="GlnE_rpt_dom"/>
</dbReference>
<name>A0A126V2I5_9RHOB</name>
<evidence type="ECO:0000259" key="7">
    <source>
        <dbReference type="Pfam" id="PF03710"/>
    </source>
</evidence>
<dbReference type="KEGG" id="hat:RC74_15585"/>
<dbReference type="Pfam" id="PF03710">
    <property type="entry name" value="GlnE"/>
    <property type="match status" value="2"/>
</dbReference>
<evidence type="ECO:0000256" key="4">
    <source>
        <dbReference type="ARBA" id="ARBA00022840"/>
    </source>
</evidence>
<organism evidence="9 10">
    <name type="scientific">Falsihalocynthiibacter arcticus</name>
    <dbReference type="NCBI Taxonomy" id="1579316"/>
    <lineage>
        <taxon>Bacteria</taxon>
        <taxon>Pseudomonadati</taxon>
        <taxon>Pseudomonadota</taxon>
        <taxon>Alphaproteobacteria</taxon>
        <taxon>Rhodobacterales</taxon>
        <taxon>Roseobacteraceae</taxon>
        <taxon>Falsihalocynthiibacter</taxon>
    </lineage>
</organism>
<evidence type="ECO:0000313" key="9">
    <source>
        <dbReference type="EMBL" id="AML52503.1"/>
    </source>
</evidence>
<dbReference type="Gene3D" id="3.30.460.10">
    <property type="entry name" value="Beta Polymerase, domain 2"/>
    <property type="match status" value="2"/>
</dbReference>
<dbReference type="SUPFAM" id="SSF81301">
    <property type="entry name" value="Nucleotidyltransferase"/>
    <property type="match status" value="2"/>
</dbReference>
<dbReference type="GO" id="GO:0000820">
    <property type="term" value="P:regulation of glutamine family amino acid metabolic process"/>
    <property type="evidence" value="ECO:0007669"/>
    <property type="project" value="TreeGrafter"/>
</dbReference>
<accession>A0A126V2I5</accession>
<dbReference type="STRING" id="1579316.RC74_15585"/>
<dbReference type="PANTHER" id="PTHR30621:SF0">
    <property type="entry name" value="BIFUNCTIONAL GLUTAMINE SYNTHETASE ADENYLYLTRANSFERASE_ADENYLYL-REMOVING ENZYME"/>
    <property type="match status" value="1"/>
</dbReference>
<feature type="domain" description="Glutamate-ammonia ligase adenylyltransferase repeated" evidence="7">
    <location>
        <begin position="528"/>
        <end position="768"/>
    </location>
</feature>
<dbReference type="InterPro" id="IPR043519">
    <property type="entry name" value="NT_sf"/>
</dbReference>
<dbReference type="PANTHER" id="PTHR30621">
    <property type="entry name" value="GLUTAMINE SYNTHETASE ADENYLYLTRANSFERASE"/>
    <property type="match status" value="1"/>
</dbReference>
<dbReference type="Gene3D" id="1.20.120.330">
    <property type="entry name" value="Nucleotidyltransferases domain 2"/>
    <property type="match status" value="2"/>
</dbReference>
<dbReference type="Pfam" id="PF08335">
    <property type="entry name" value="GlnD_UR_UTase"/>
    <property type="match status" value="1"/>
</dbReference>
<dbReference type="EMBL" id="CP014327">
    <property type="protein sequence ID" value="AML52503.1"/>
    <property type="molecule type" value="Genomic_DNA"/>
</dbReference>
<dbReference type="GO" id="GO:0008882">
    <property type="term" value="F:[glutamate-ammonia-ligase] adenylyltransferase activity"/>
    <property type="evidence" value="ECO:0007669"/>
    <property type="project" value="InterPro"/>
</dbReference>
<dbReference type="CDD" id="cd05401">
    <property type="entry name" value="NT_GlnE_GlnD_like"/>
    <property type="match status" value="2"/>
</dbReference>
<evidence type="ECO:0000256" key="3">
    <source>
        <dbReference type="ARBA" id="ARBA00022741"/>
    </source>
</evidence>